<accession>A0A4V2SDN1</accession>
<dbReference type="Proteomes" id="UP000295711">
    <property type="component" value="Unassembled WGS sequence"/>
</dbReference>
<name>A0A4V2SDN1_9FIRM</name>
<organism evidence="3 4">
    <name type="scientific">Frisingicoccus caecimuris</name>
    <dbReference type="NCBI Taxonomy" id="1796636"/>
    <lineage>
        <taxon>Bacteria</taxon>
        <taxon>Bacillati</taxon>
        <taxon>Bacillota</taxon>
        <taxon>Clostridia</taxon>
        <taxon>Lachnospirales</taxon>
        <taxon>Lachnospiraceae</taxon>
        <taxon>Frisingicoccus</taxon>
    </lineage>
</organism>
<feature type="compositionally biased region" description="Acidic residues" evidence="2">
    <location>
        <begin position="100"/>
        <end position="110"/>
    </location>
</feature>
<evidence type="ECO:0000313" key="4">
    <source>
        <dbReference type="Proteomes" id="UP000295711"/>
    </source>
</evidence>
<dbReference type="Gene3D" id="3.30.70.1950">
    <property type="match status" value="1"/>
</dbReference>
<feature type="region of interest" description="Disordered" evidence="2">
    <location>
        <begin position="97"/>
        <end position="116"/>
    </location>
</feature>
<protein>
    <submittedName>
        <fullName evidence="3">Adapter protein MecA 1/2</fullName>
    </submittedName>
</protein>
<comment type="similarity">
    <text evidence="1">Belongs to the MecA family.</text>
</comment>
<evidence type="ECO:0000256" key="1">
    <source>
        <dbReference type="ARBA" id="ARBA00005397"/>
    </source>
</evidence>
<sequence>MKIERLNENQIRCTLSKEDLVNREIKLSELAYGSDKAKRLFRDMMIQASTEVGFEANDIPLVIEAIPVSSECIILIVTKVEDPEELDTRFSKFSPTNISLDDEDSEDESSDSPTGYRSAADILDLFKKISEELIVKEISSDESQIPLPSGSKPQNLRSLGNLNMTKIFCFHRLDDVCRYADAIYSRYHSSNTLYKDPKTGEFYLILTKGKASPQLFNKVCNIAIEYGDYVPATDASVAYYNEHYKVILKNRAIQKLANL</sequence>
<comment type="caution">
    <text evidence="3">The sequence shown here is derived from an EMBL/GenBank/DDBJ whole genome shotgun (WGS) entry which is preliminary data.</text>
</comment>
<evidence type="ECO:0000256" key="2">
    <source>
        <dbReference type="SAM" id="MobiDB-lite"/>
    </source>
</evidence>
<dbReference type="OrthoDB" id="2085234at2"/>
<dbReference type="AlphaFoldDB" id="A0A4V2SDN1"/>
<proteinExistence type="inferred from homology"/>
<dbReference type="RefSeq" id="WP_132091978.1">
    <property type="nucleotide sequence ID" value="NZ_JANKAQ010000009.1"/>
</dbReference>
<gene>
    <name evidence="3" type="ORF">EV212_10840</name>
</gene>
<dbReference type="EMBL" id="SLXA01000008">
    <property type="protein sequence ID" value="TCO84282.1"/>
    <property type="molecule type" value="Genomic_DNA"/>
</dbReference>
<reference evidence="3 4" key="1">
    <citation type="submission" date="2019-03" db="EMBL/GenBank/DDBJ databases">
        <title>Genomic Encyclopedia of Type Strains, Phase IV (KMG-IV): sequencing the most valuable type-strain genomes for metagenomic binning, comparative biology and taxonomic classification.</title>
        <authorList>
            <person name="Goeker M."/>
        </authorList>
    </citation>
    <scope>NUCLEOTIDE SEQUENCE [LARGE SCALE GENOMIC DNA]</scope>
    <source>
        <strain evidence="3 4">DSM 28559</strain>
    </source>
</reference>
<dbReference type="PANTHER" id="PTHR39161:SF1">
    <property type="entry name" value="ADAPTER PROTEIN MECA 1"/>
    <property type="match status" value="1"/>
</dbReference>
<dbReference type="Pfam" id="PF05389">
    <property type="entry name" value="MecA"/>
    <property type="match status" value="1"/>
</dbReference>
<dbReference type="InterPro" id="IPR008681">
    <property type="entry name" value="Neg-reg_MecA"/>
</dbReference>
<dbReference type="PANTHER" id="PTHR39161">
    <property type="entry name" value="ADAPTER PROTEIN MECA"/>
    <property type="match status" value="1"/>
</dbReference>
<keyword evidence="4" id="KW-1185">Reference proteome</keyword>
<evidence type="ECO:0000313" key="3">
    <source>
        <dbReference type="EMBL" id="TCO84282.1"/>
    </source>
</evidence>
<dbReference type="InterPro" id="IPR038471">
    <property type="entry name" value="MecA_C_sf"/>
</dbReference>